<keyword evidence="5 12" id="KW-0808">Transferase</keyword>
<evidence type="ECO:0000256" key="8">
    <source>
        <dbReference type="ARBA" id="ARBA00022777"/>
    </source>
</evidence>
<dbReference type="InterPro" id="IPR011009">
    <property type="entry name" value="Kinase-like_dom_sf"/>
</dbReference>
<comment type="catalytic activity">
    <reaction evidence="12">
        <text>L-threonyl-[protein] + ATP = O-phospho-L-threonyl-[protein] + ADP + H(+)</text>
        <dbReference type="Rhea" id="RHEA:46608"/>
        <dbReference type="Rhea" id="RHEA-COMP:11060"/>
        <dbReference type="Rhea" id="RHEA-COMP:11605"/>
        <dbReference type="ChEBI" id="CHEBI:15378"/>
        <dbReference type="ChEBI" id="CHEBI:30013"/>
        <dbReference type="ChEBI" id="CHEBI:30616"/>
        <dbReference type="ChEBI" id="CHEBI:61977"/>
        <dbReference type="ChEBI" id="CHEBI:456216"/>
        <dbReference type="EC" id="2.7.11.1"/>
    </reaction>
</comment>
<comment type="caution">
    <text evidence="14">The sequence shown here is derived from an EMBL/GenBank/DDBJ whole genome shotgun (WGS) entry which is preliminary data.</text>
</comment>
<reference evidence="14 15" key="1">
    <citation type="submission" date="2022-03" db="EMBL/GenBank/DDBJ databases">
        <authorList>
            <person name="Macdonald S."/>
            <person name="Ahmed S."/>
            <person name="Newling K."/>
        </authorList>
    </citation>
    <scope>NUCLEOTIDE SEQUENCE [LARGE SCALE GENOMIC DNA]</scope>
</reference>
<dbReference type="Gene3D" id="3.30.200.20">
    <property type="entry name" value="Phosphorylase Kinase, domain 1"/>
    <property type="match status" value="1"/>
</dbReference>
<evidence type="ECO:0000256" key="10">
    <source>
        <dbReference type="ARBA" id="ARBA00023136"/>
    </source>
</evidence>
<keyword evidence="8 12" id="KW-0418">Kinase</keyword>
<evidence type="ECO:0000256" key="3">
    <source>
        <dbReference type="ARBA" id="ARBA00022475"/>
    </source>
</evidence>
<evidence type="ECO:0000256" key="2">
    <source>
        <dbReference type="ARBA" id="ARBA00008684"/>
    </source>
</evidence>
<dbReference type="InterPro" id="IPR058209">
    <property type="entry name" value="TPR_BSK1_C"/>
</dbReference>
<evidence type="ECO:0000313" key="14">
    <source>
        <dbReference type="EMBL" id="CAH8283180.1"/>
    </source>
</evidence>
<keyword evidence="9 12" id="KW-0067">ATP-binding</keyword>
<keyword evidence="4 12" id="KW-0723">Serine/threonine-protein kinase</keyword>
<dbReference type="InterPro" id="IPR011990">
    <property type="entry name" value="TPR-like_helical_dom_sf"/>
</dbReference>
<evidence type="ECO:0000256" key="4">
    <source>
        <dbReference type="ARBA" id="ARBA00022527"/>
    </source>
</evidence>
<dbReference type="PANTHER" id="PTHR45863:SF30">
    <property type="entry name" value="SERINE_THREONINE-PROTEIN KINASE BSK"/>
    <property type="match status" value="1"/>
</dbReference>
<dbReference type="PROSITE" id="PS50011">
    <property type="entry name" value="PROTEIN_KINASE_DOM"/>
    <property type="match status" value="1"/>
</dbReference>
<dbReference type="Gene3D" id="1.25.40.10">
    <property type="entry name" value="Tetratricopeptide repeat domain"/>
    <property type="match status" value="1"/>
</dbReference>
<dbReference type="GO" id="GO:0004674">
    <property type="term" value="F:protein serine/threonine kinase activity"/>
    <property type="evidence" value="ECO:0007669"/>
    <property type="project" value="UniProtKB-UniRule"/>
</dbReference>
<evidence type="ECO:0000256" key="7">
    <source>
        <dbReference type="ARBA" id="ARBA00022741"/>
    </source>
</evidence>
<dbReference type="PANTHER" id="PTHR45863">
    <property type="entry name" value="SERINE/THREONINE-PROTEIN KINASE BSK5"/>
    <property type="match status" value="1"/>
</dbReference>
<keyword evidence="11 12" id="KW-0449">Lipoprotein</keyword>
<name>A0ABC8IUV2_ERUVS</name>
<accession>A0ABC8IUV2</accession>
<sequence length="425" mass="47826">MVYRGMLEGNGLVAIKRFSKLTWPDAQHFEDQATAVGKLRSKRLVNLIGYCVEGGERLLVAEYMPYDNLSKHLFHWDQQTLPWKMRVRVAYYIAQALDYCNVENQKIYHDLSASRILFDEEGDPRLSTFGLIKSSRDGTSYNTNLTYPPPEFSETGTVIPESVIYGYGNVLIELVSGKHIPPNHAFDIIMETNAMLLMDSSLEGRFENEDATKLVNLASKCLQNNPEDRPDTESLVSAAAAAAALQNKEEISSHFLMGLPKNSVILPTMFSPLREACSRMDHPAVYEILLKTGYSDERAESDLLVTPEVQELVLTKKLGDDAFRDKDFTKAIKFYSKLVEMMDVSYATVFARRSFSYLVTGQHALALRDAMKAQVSIPGWPTALYLQALALSELGMESDARDMINEGAALEAKRPQRDKRVLNRL</sequence>
<dbReference type="Pfam" id="PF25575">
    <property type="entry name" value="TPR_BSK1_C"/>
    <property type="match status" value="1"/>
</dbReference>
<organism evidence="14 15">
    <name type="scientific">Eruca vesicaria subsp. sativa</name>
    <name type="common">Garden rocket</name>
    <name type="synonym">Eruca sativa</name>
    <dbReference type="NCBI Taxonomy" id="29727"/>
    <lineage>
        <taxon>Eukaryota</taxon>
        <taxon>Viridiplantae</taxon>
        <taxon>Streptophyta</taxon>
        <taxon>Embryophyta</taxon>
        <taxon>Tracheophyta</taxon>
        <taxon>Spermatophyta</taxon>
        <taxon>Magnoliopsida</taxon>
        <taxon>eudicotyledons</taxon>
        <taxon>Gunneridae</taxon>
        <taxon>Pentapetalae</taxon>
        <taxon>rosids</taxon>
        <taxon>malvids</taxon>
        <taxon>Brassicales</taxon>
        <taxon>Brassicaceae</taxon>
        <taxon>Brassiceae</taxon>
        <taxon>Eruca</taxon>
    </lineage>
</organism>
<evidence type="ECO:0000256" key="12">
    <source>
        <dbReference type="RuleBase" id="RU369005"/>
    </source>
</evidence>
<dbReference type="SUPFAM" id="SSF48452">
    <property type="entry name" value="TPR-like"/>
    <property type="match status" value="1"/>
</dbReference>
<evidence type="ECO:0000259" key="13">
    <source>
        <dbReference type="PROSITE" id="PS50011"/>
    </source>
</evidence>
<dbReference type="AlphaFoldDB" id="A0ABC8IUV2"/>
<keyword evidence="3 12" id="KW-1003">Cell membrane</keyword>
<evidence type="ECO:0000313" key="15">
    <source>
        <dbReference type="Proteomes" id="UP001642260"/>
    </source>
</evidence>
<keyword evidence="10 12" id="KW-0472">Membrane</keyword>
<dbReference type="EC" id="2.7.11.1" evidence="12"/>
<gene>
    <name evidence="14" type="ORF">ERUC_LOCUS555</name>
</gene>
<dbReference type="GO" id="GO:0005524">
    <property type="term" value="F:ATP binding"/>
    <property type="evidence" value="ECO:0007669"/>
    <property type="project" value="UniProtKB-UniRule"/>
</dbReference>
<dbReference type="InterPro" id="IPR045845">
    <property type="entry name" value="BSK"/>
</dbReference>
<dbReference type="InterPro" id="IPR000719">
    <property type="entry name" value="Prot_kinase_dom"/>
</dbReference>
<dbReference type="SUPFAM" id="SSF56112">
    <property type="entry name" value="Protein kinase-like (PK-like)"/>
    <property type="match status" value="1"/>
</dbReference>
<comment type="subunit">
    <text evidence="12">Interacts with BRI1.</text>
</comment>
<evidence type="ECO:0000256" key="6">
    <source>
        <dbReference type="ARBA" id="ARBA00022707"/>
    </source>
</evidence>
<dbReference type="GO" id="GO:0106310">
    <property type="term" value="F:protein serine kinase activity"/>
    <property type="evidence" value="ECO:0007669"/>
    <property type="project" value="UniProtKB-UniRule"/>
</dbReference>
<dbReference type="GO" id="GO:0005886">
    <property type="term" value="C:plasma membrane"/>
    <property type="evidence" value="ECO:0007669"/>
    <property type="project" value="UniProtKB-SubCell"/>
</dbReference>
<dbReference type="Proteomes" id="UP001642260">
    <property type="component" value="Unassembled WGS sequence"/>
</dbReference>
<evidence type="ECO:0000256" key="1">
    <source>
        <dbReference type="ARBA" id="ARBA00004193"/>
    </source>
</evidence>
<keyword evidence="7 12" id="KW-0547">Nucleotide-binding</keyword>
<comment type="similarity">
    <text evidence="2 12">Belongs to the protein kinase superfamily. Ser/Thr protein kinase family.</text>
</comment>
<feature type="domain" description="Protein kinase" evidence="13">
    <location>
        <begin position="1"/>
        <end position="245"/>
    </location>
</feature>
<keyword evidence="6 12" id="KW-0519">Myristate</keyword>
<dbReference type="Pfam" id="PF07714">
    <property type="entry name" value="PK_Tyr_Ser-Thr"/>
    <property type="match status" value="1"/>
</dbReference>
<keyword evidence="15" id="KW-1185">Reference proteome</keyword>
<comment type="catalytic activity">
    <reaction evidence="12">
        <text>L-seryl-[protein] + ATP = O-phospho-L-seryl-[protein] + ADP + H(+)</text>
        <dbReference type="Rhea" id="RHEA:17989"/>
        <dbReference type="Rhea" id="RHEA-COMP:9863"/>
        <dbReference type="Rhea" id="RHEA-COMP:11604"/>
        <dbReference type="ChEBI" id="CHEBI:15378"/>
        <dbReference type="ChEBI" id="CHEBI:29999"/>
        <dbReference type="ChEBI" id="CHEBI:30616"/>
        <dbReference type="ChEBI" id="CHEBI:83421"/>
        <dbReference type="ChEBI" id="CHEBI:456216"/>
        <dbReference type="EC" id="2.7.11.1"/>
    </reaction>
</comment>
<evidence type="ECO:0000256" key="5">
    <source>
        <dbReference type="ARBA" id="ARBA00022679"/>
    </source>
</evidence>
<keyword evidence="12" id="KW-1070">Brassinosteroid signaling pathway</keyword>
<evidence type="ECO:0000256" key="9">
    <source>
        <dbReference type="ARBA" id="ARBA00022840"/>
    </source>
</evidence>
<dbReference type="EMBL" id="CAKOAT010007781">
    <property type="protein sequence ID" value="CAH8283180.1"/>
    <property type="molecule type" value="Genomic_DNA"/>
</dbReference>
<evidence type="ECO:0000256" key="11">
    <source>
        <dbReference type="ARBA" id="ARBA00023288"/>
    </source>
</evidence>
<comment type="function">
    <text evidence="12">Serine/threonine kinase that acts as positive regulator of brassinosteroid (BR) signaling downstream of the receptor kinase BRI1.</text>
</comment>
<proteinExistence type="inferred from homology"/>
<protein>
    <recommendedName>
        <fullName evidence="12">Serine/threonine-protein kinase BSK</fullName>
        <ecNumber evidence="12">2.7.11.1</ecNumber>
    </recommendedName>
    <alternativeName>
        <fullName evidence="12">Brassinosteroid-signaling kinase</fullName>
    </alternativeName>
</protein>
<comment type="subcellular location">
    <subcellularLocation>
        <location evidence="1 12">Cell membrane</location>
        <topology evidence="1 12">Lipid-anchor</topology>
    </subcellularLocation>
</comment>
<dbReference type="Gene3D" id="1.10.510.10">
    <property type="entry name" value="Transferase(Phosphotransferase) domain 1"/>
    <property type="match status" value="1"/>
</dbReference>
<dbReference type="InterPro" id="IPR001245">
    <property type="entry name" value="Ser-Thr/Tyr_kinase_cat_dom"/>
</dbReference>
<dbReference type="GO" id="GO:0009742">
    <property type="term" value="P:brassinosteroid mediated signaling pathway"/>
    <property type="evidence" value="ECO:0007669"/>
    <property type="project" value="UniProtKB-UniRule"/>
</dbReference>